<evidence type="ECO:0000256" key="2">
    <source>
        <dbReference type="SAM" id="SignalP"/>
    </source>
</evidence>
<dbReference type="InterPro" id="IPR025392">
    <property type="entry name" value="DUF4124"/>
</dbReference>
<dbReference type="AlphaFoldDB" id="A0A9D2URD4"/>
<sequence length="115" mass="12520">MKSAFLKLGSCVGILLFSMTSHVSATEYYKWVDAKGTTHYTKTPPPKSSKKVKTVTTYGWTNSATTPSETGQNAVQPENGHPAHGRPNPAGTENDQQQREANEALERGQSERPSV</sequence>
<accession>A0A9D2URD4</accession>
<name>A0A9D2URD4_ACILW</name>
<evidence type="ECO:0000259" key="3">
    <source>
        <dbReference type="Pfam" id="PF13511"/>
    </source>
</evidence>
<evidence type="ECO:0000313" key="5">
    <source>
        <dbReference type="Proteomes" id="UP000787156"/>
    </source>
</evidence>
<feature type="domain" description="DUF4124" evidence="3">
    <location>
        <begin position="15"/>
        <end position="58"/>
    </location>
</feature>
<dbReference type="Pfam" id="PF13511">
    <property type="entry name" value="DUF4124"/>
    <property type="match status" value="1"/>
</dbReference>
<reference evidence="4" key="2">
    <citation type="submission" date="2021-09" db="EMBL/GenBank/DDBJ databases">
        <authorList>
            <person name="Gilroy R."/>
        </authorList>
    </citation>
    <scope>NUCLEOTIDE SEQUENCE</scope>
    <source>
        <strain evidence="4">CHK135-1449</strain>
    </source>
</reference>
<feature type="region of interest" description="Disordered" evidence="1">
    <location>
        <begin position="60"/>
        <end position="115"/>
    </location>
</feature>
<evidence type="ECO:0000256" key="1">
    <source>
        <dbReference type="SAM" id="MobiDB-lite"/>
    </source>
</evidence>
<protein>
    <submittedName>
        <fullName evidence="4">DUF4124 domain-containing protein</fullName>
    </submittedName>
</protein>
<feature type="compositionally biased region" description="Basic and acidic residues" evidence="1">
    <location>
        <begin position="96"/>
        <end position="115"/>
    </location>
</feature>
<dbReference type="EMBL" id="DYWX01000039">
    <property type="protein sequence ID" value="HJF27309.1"/>
    <property type="molecule type" value="Genomic_DNA"/>
</dbReference>
<reference evidence="4" key="1">
    <citation type="journal article" date="2021" name="PeerJ">
        <title>Extensive microbial diversity within the chicken gut microbiome revealed by metagenomics and culture.</title>
        <authorList>
            <person name="Gilroy R."/>
            <person name="Ravi A."/>
            <person name="Getino M."/>
            <person name="Pursley I."/>
            <person name="Horton D.L."/>
            <person name="Alikhan N.F."/>
            <person name="Baker D."/>
            <person name="Gharbi K."/>
            <person name="Hall N."/>
            <person name="Watson M."/>
            <person name="Adriaenssens E.M."/>
            <person name="Foster-Nyarko E."/>
            <person name="Jarju S."/>
            <person name="Secka A."/>
            <person name="Antonio M."/>
            <person name="Oren A."/>
            <person name="Chaudhuri R.R."/>
            <person name="La Ragione R."/>
            <person name="Hildebrand F."/>
            <person name="Pallen M.J."/>
        </authorList>
    </citation>
    <scope>NUCLEOTIDE SEQUENCE</scope>
    <source>
        <strain evidence="4">CHK135-1449</strain>
    </source>
</reference>
<comment type="caution">
    <text evidence="4">The sequence shown here is derived from an EMBL/GenBank/DDBJ whole genome shotgun (WGS) entry which is preliminary data.</text>
</comment>
<proteinExistence type="predicted"/>
<evidence type="ECO:0000313" key="4">
    <source>
        <dbReference type="EMBL" id="HJF27309.1"/>
    </source>
</evidence>
<keyword evidence="2" id="KW-0732">Signal</keyword>
<gene>
    <name evidence="4" type="ORF">K8V79_03530</name>
</gene>
<feature type="chain" id="PRO_5038833134" evidence="2">
    <location>
        <begin position="26"/>
        <end position="115"/>
    </location>
</feature>
<organism evidence="4 5">
    <name type="scientific">Acinetobacter lwoffii</name>
    <dbReference type="NCBI Taxonomy" id="28090"/>
    <lineage>
        <taxon>Bacteria</taxon>
        <taxon>Pseudomonadati</taxon>
        <taxon>Pseudomonadota</taxon>
        <taxon>Gammaproteobacteria</taxon>
        <taxon>Moraxellales</taxon>
        <taxon>Moraxellaceae</taxon>
        <taxon>Acinetobacter</taxon>
    </lineage>
</organism>
<feature type="signal peptide" evidence="2">
    <location>
        <begin position="1"/>
        <end position="25"/>
    </location>
</feature>
<feature type="compositionally biased region" description="Polar residues" evidence="1">
    <location>
        <begin position="60"/>
        <end position="76"/>
    </location>
</feature>
<dbReference type="Proteomes" id="UP000787156">
    <property type="component" value="Unassembled WGS sequence"/>
</dbReference>